<evidence type="ECO:0000256" key="1">
    <source>
        <dbReference type="SAM" id="MobiDB-lite"/>
    </source>
</evidence>
<dbReference type="EMBL" id="JAMYWD010000001">
    <property type="protein sequence ID" value="KAJ4981796.1"/>
    <property type="molecule type" value="Genomic_DNA"/>
</dbReference>
<sequence length="106" mass="12656">METREKTRGSLKAREKTELEDERTKREFEDKRDEGSFLVFDSSLQTKVFFGFSDILDTVGYWTCKMYLIQTLTLRMYLRGYIMPLRKVSEVLLKDQRSVYDVVFCV</sequence>
<dbReference type="AlphaFoldDB" id="A0A9Q0L4B9"/>
<evidence type="ECO:0000313" key="3">
    <source>
        <dbReference type="Proteomes" id="UP001141806"/>
    </source>
</evidence>
<reference evidence="2" key="1">
    <citation type="journal article" date="2023" name="Plant J.">
        <title>The genome of the king protea, Protea cynaroides.</title>
        <authorList>
            <person name="Chang J."/>
            <person name="Duong T.A."/>
            <person name="Schoeman C."/>
            <person name="Ma X."/>
            <person name="Roodt D."/>
            <person name="Barker N."/>
            <person name="Li Z."/>
            <person name="Van de Peer Y."/>
            <person name="Mizrachi E."/>
        </authorList>
    </citation>
    <scope>NUCLEOTIDE SEQUENCE</scope>
    <source>
        <tissue evidence="2">Young leaves</tissue>
    </source>
</reference>
<name>A0A9Q0L4B9_9MAGN</name>
<comment type="caution">
    <text evidence="2">The sequence shown here is derived from an EMBL/GenBank/DDBJ whole genome shotgun (WGS) entry which is preliminary data.</text>
</comment>
<accession>A0A9Q0L4B9</accession>
<dbReference type="Proteomes" id="UP001141806">
    <property type="component" value="Unassembled WGS sequence"/>
</dbReference>
<proteinExistence type="predicted"/>
<organism evidence="2 3">
    <name type="scientific">Protea cynaroides</name>
    <dbReference type="NCBI Taxonomy" id="273540"/>
    <lineage>
        <taxon>Eukaryota</taxon>
        <taxon>Viridiplantae</taxon>
        <taxon>Streptophyta</taxon>
        <taxon>Embryophyta</taxon>
        <taxon>Tracheophyta</taxon>
        <taxon>Spermatophyta</taxon>
        <taxon>Magnoliopsida</taxon>
        <taxon>Proteales</taxon>
        <taxon>Proteaceae</taxon>
        <taxon>Protea</taxon>
    </lineage>
</organism>
<keyword evidence="3" id="KW-1185">Reference proteome</keyword>
<protein>
    <submittedName>
        <fullName evidence="2">Uncharacterized protein</fullName>
    </submittedName>
</protein>
<evidence type="ECO:0000313" key="2">
    <source>
        <dbReference type="EMBL" id="KAJ4981796.1"/>
    </source>
</evidence>
<feature type="region of interest" description="Disordered" evidence="1">
    <location>
        <begin position="1"/>
        <end position="26"/>
    </location>
</feature>
<gene>
    <name evidence="2" type="ORF">NE237_032633</name>
</gene>